<keyword evidence="6 9" id="KW-0378">Hydrolase</keyword>
<dbReference type="PANTHER" id="PTHR28570:SF3">
    <property type="entry name" value="ASPARTYL AMINOPEPTIDASE"/>
    <property type="match status" value="1"/>
</dbReference>
<dbReference type="Proteomes" id="UP000700908">
    <property type="component" value="Unassembled WGS sequence"/>
</dbReference>
<keyword evidence="12" id="KW-1185">Reference proteome</keyword>
<sequence length="442" mass="47744">MAHGVSTKLIEFIEACPSMFHTTATIRTRLEAAGFEHLSEGDSWNIAAGGRYVITRNNSSVIAIRVGKQALNHEGGMHFQLTAAHGDSPTFKIKSTGELEGPGKALRLDVEAYGGMIDYTWFDRPLSVAGRVLVREGDSIVSRLIAPDRDLAIIPSLAIHLDRSVNSEFSPNRAVDLVPLISVGKLKAGDFEAYIAQEAGVDPSQVLARDLFLVNRQSGRIWGVQQEFVSAPKLDDLMCAFASLEAFMQAENEHCVSVYCCFDNEEVGSNTKQGAMSTFLADVLSRVSTALGLTAEEHLCAIARSMLVSCDNAHALHPNRPERYDEINRCYLNGGVVIKEEAGQRYCTDAFSRAVFVALCERAGVPWQSFANRSDSVGGSTLGNLSNMQVSVHAVDIGCPQLAMHASYETAGVRDAAYMIDALTAFFEADLAIDGADAVSIG</sequence>
<comment type="similarity">
    <text evidence="2 9">Belongs to the peptidase M18 family.</text>
</comment>
<dbReference type="InterPro" id="IPR001948">
    <property type="entry name" value="Peptidase_M18"/>
</dbReference>
<keyword evidence="5 9" id="KW-0479">Metal-binding</keyword>
<evidence type="ECO:0000256" key="6">
    <source>
        <dbReference type="ARBA" id="ARBA00022801"/>
    </source>
</evidence>
<evidence type="ECO:0000313" key="11">
    <source>
        <dbReference type="EMBL" id="MBY4797681.1"/>
    </source>
</evidence>
<keyword evidence="4 9" id="KW-0645">Protease</keyword>
<name>A0ABS7MJY3_9ACTN</name>
<dbReference type="RefSeq" id="WP_222199401.1">
    <property type="nucleotide sequence ID" value="NZ_JAIMFO010000006.1"/>
</dbReference>
<dbReference type="SUPFAM" id="SSF101821">
    <property type="entry name" value="Aminopeptidase/glucanase lid domain"/>
    <property type="match status" value="1"/>
</dbReference>
<dbReference type="PANTHER" id="PTHR28570">
    <property type="entry name" value="ASPARTYL AMINOPEPTIDASE"/>
    <property type="match status" value="1"/>
</dbReference>
<evidence type="ECO:0000256" key="8">
    <source>
        <dbReference type="ARBA" id="ARBA00023049"/>
    </source>
</evidence>
<evidence type="ECO:0000256" key="1">
    <source>
        <dbReference type="ARBA" id="ARBA00001947"/>
    </source>
</evidence>
<keyword evidence="7 9" id="KW-0862">Zinc</keyword>
<keyword evidence="8 9" id="KW-0482">Metalloprotease</keyword>
<dbReference type="EMBL" id="JAIMFO010000006">
    <property type="protein sequence ID" value="MBY4797681.1"/>
    <property type="molecule type" value="Genomic_DNA"/>
</dbReference>
<comment type="cofactor">
    <cofactor evidence="1 10">
        <name>Zn(2+)</name>
        <dbReference type="ChEBI" id="CHEBI:29105"/>
    </cofactor>
</comment>
<comment type="caution">
    <text evidence="11">The sequence shown here is derived from an EMBL/GenBank/DDBJ whole genome shotgun (WGS) entry which is preliminary data.</text>
</comment>
<evidence type="ECO:0000256" key="10">
    <source>
        <dbReference type="RuleBase" id="RU004387"/>
    </source>
</evidence>
<evidence type="ECO:0000256" key="7">
    <source>
        <dbReference type="ARBA" id="ARBA00022833"/>
    </source>
</evidence>
<dbReference type="NCBIfam" id="NF002759">
    <property type="entry name" value="PRK02813.1"/>
    <property type="match status" value="1"/>
</dbReference>
<accession>A0ABS7MJY3</accession>
<dbReference type="InterPro" id="IPR023358">
    <property type="entry name" value="Peptidase_M18_dom2"/>
</dbReference>
<dbReference type="Gene3D" id="2.30.250.10">
    <property type="entry name" value="Aminopeptidase i, Domain 2"/>
    <property type="match status" value="1"/>
</dbReference>
<dbReference type="GO" id="GO:0004177">
    <property type="term" value="F:aminopeptidase activity"/>
    <property type="evidence" value="ECO:0007669"/>
    <property type="project" value="UniProtKB-KW"/>
</dbReference>
<dbReference type="Gene3D" id="3.40.630.10">
    <property type="entry name" value="Zn peptidases"/>
    <property type="match status" value="1"/>
</dbReference>
<dbReference type="CDD" id="cd05658">
    <property type="entry name" value="M18_DAP"/>
    <property type="match status" value="1"/>
</dbReference>
<evidence type="ECO:0000256" key="2">
    <source>
        <dbReference type="ARBA" id="ARBA00008290"/>
    </source>
</evidence>
<evidence type="ECO:0000313" key="12">
    <source>
        <dbReference type="Proteomes" id="UP000700908"/>
    </source>
</evidence>
<keyword evidence="3 9" id="KW-0031">Aminopeptidase</keyword>
<dbReference type="Pfam" id="PF02127">
    <property type="entry name" value="Peptidase_M18"/>
    <property type="match status" value="1"/>
</dbReference>
<evidence type="ECO:0000256" key="4">
    <source>
        <dbReference type="ARBA" id="ARBA00022670"/>
    </source>
</evidence>
<reference evidence="11 12" key="1">
    <citation type="submission" date="2021-08" db="EMBL/GenBank/DDBJ databases">
        <title>Collinsella faecalis sp. nov. isolated from swine faeces.</title>
        <authorList>
            <person name="Oh B.S."/>
            <person name="Lee J.H."/>
        </authorList>
    </citation>
    <scope>NUCLEOTIDE SEQUENCE [LARGE SCALE GENOMIC DNA]</scope>
    <source>
        <strain evidence="11 12">AGMB00827</strain>
    </source>
</reference>
<evidence type="ECO:0000256" key="5">
    <source>
        <dbReference type="ARBA" id="ARBA00022723"/>
    </source>
</evidence>
<evidence type="ECO:0000256" key="3">
    <source>
        <dbReference type="ARBA" id="ARBA00022438"/>
    </source>
</evidence>
<dbReference type="PRINTS" id="PR00932">
    <property type="entry name" value="AMINO1PTASE"/>
</dbReference>
<organism evidence="11 12">
    <name type="scientific">Collinsella ureilytica</name>
    <dbReference type="NCBI Taxonomy" id="2869515"/>
    <lineage>
        <taxon>Bacteria</taxon>
        <taxon>Bacillati</taxon>
        <taxon>Actinomycetota</taxon>
        <taxon>Coriobacteriia</taxon>
        <taxon>Coriobacteriales</taxon>
        <taxon>Coriobacteriaceae</taxon>
        <taxon>Collinsella</taxon>
    </lineage>
</organism>
<proteinExistence type="inferred from homology"/>
<dbReference type="SUPFAM" id="SSF53187">
    <property type="entry name" value="Zn-dependent exopeptidases"/>
    <property type="match status" value="1"/>
</dbReference>
<evidence type="ECO:0000256" key="9">
    <source>
        <dbReference type="RuleBase" id="RU004386"/>
    </source>
</evidence>
<gene>
    <name evidence="11" type="ORF">K6V98_04840</name>
</gene>
<protein>
    <recommendedName>
        <fullName evidence="10">M18 family aminopeptidase</fullName>
        <ecNumber evidence="10">3.4.11.-</ecNumber>
    </recommendedName>
</protein>
<dbReference type="EC" id="3.4.11.-" evidence="10"/>